<dbReference type="GO" id="GO:0046872">
    <property type="term" value="F:metal ion binding"/>
    <property type="evidence" value="ECO:0007669"/>
    <property type="project" value="UniProtKB-KW"/>
</dbReference>
<keyword evidence="3 7" id="KW-0223">Dioxygenase</keyword>
<dbReference type="Proteomes" id="UP000219329">
    <property type="component" value="Unassembled WGS sequence"/>
</dbReference>
<comment type="similarity">
    <text evidence="1">Belongs to the TfdA dioxygenase family.</text>
</comment>
<dbReference type="Gene3D" id="3.60.130.10">
    <property type="entry name" value="Clavaminate synthase-like"/>
    <property type="match status" value="1"/>
</dbReference>
<organism evidence="7 8">
    <name type="scientific">OM182 bacterium MED-G28</name>
    <dbReference type="NCBI Taxonomy" id="1986256"/>
    <lineage>
        <taxon>Bacteria</taxon>
        <taxon>Pseudomonadati</taxon>
        <taxon>Pseudomonadota</taxon>
        <taxon>Gammaproteobacteria</taxon>
        <taxon>OMG group</taxon>
        <taxon>OM182 clade</taxon>
    </lineage>
</organism>
<dbReference type="SUPFAM" id="SSF51197">
    <property type="entry name" value="Clavaminate synthase-like"/>
    <property type="match status" value="1"/>
</dbReference>
<protein>
    <submittedName>
        <fullName evidence="7">Taurine dioxygenase</fullName>
    </submittedName>
</protein>
<dbReference type="PANTHER" id="PTHR30468:SF1">
    <property type="entry name" value="ALPHA-KETOGLUTARATE-DEPENDENT SULFONATE DIOXYGENASE"/>
    <property type="match status" value="1"/>
</dbReference>
<comment type="caution">
    <text evidence="7">The sequence shown here is derived from an EMBL/GenBank/DDBJ whole genome shotgun (WGS) entry which is preliminary data.</text>
</comment>
<evidence type="ECO:0000256" key="1">
    <source>
        <dbReference type="ARBA" id="ARBA00005896"/>
    </source>
</evidence>
<dbReference type="Pfam" id="PF02668">
    <property type="entry name" value="TauD"/>
    <property type="match status" value="1"/>
</dbReference>
<dbReference type="GO" id="GO:0006790">
    <property type="term" value="P:sulfur compound metabolic process"/>
    <property type="evidence" value="ECO:0007669"/>
    <property type="project" value="TreeGrafter"/>
</dbReference>
<dbReference type="InterPro" id="IPR003819">
    <property type="entry name" value="TauD/TfdA-like"/>
</dbReference>
<dbReference type="EMBL" id="NTJZ01000018">
    <property type="protein sequence ID" value="PDH32314.1"/>
    <property type="molecule type" value="Genomic_DNA"/>
</dbReference>
<evidence type="ECO:0000256" key="5">
    <source>
        <dbReference type="ARBA" id="ARBA00023004"/>
    </source>
</evidence>
<accession>A0A2A5W7N9</accession>
<dbReference type="GO" id="GO:0005737">
    <property type="term" value="C:cytoplasm"/>
    <property type="evidence" value="ECO:0007669"/>
    <property type="project" value="TreeGrafter"/>
</dbReference>
<proteinExistence type="inferred from homology"/>
<keyword evidence="2" id="KW-0479">Metal-binding</keyword>
<dbReference type="AlphaFoldDB" id="A0A2A5W7N9"/>
<evidence type="ECO:0000256" key="3">
    <source>
        <dbReference type="ARBA" id="ARBA00022964"/>
    </source>
</evidence>
<keyword evidence="5" id="KW-0408">Iron</keyword>
<evidence type="ECO:0000313" key="8">
    <source>
        <dbReference type="Proteomes" id="UP000219329"/>
    </source>
</evidence>
<feature type="domain" description="TauD/TfdA-like" evidence="6">
    <location>
        <begin position="3"/>
        <end position="275"/>
    </location>
</feature>
<evidence type="ECO:0000256" key="2">
    <source>
        <dbReference type="ARBA" id="ARBA00022723"/>
    </source>
</evidence>
<dbReference type="PANTHER" id="PTHR30468">
    <property type="entry name" value="ALPHA-KETOGLUTARATE-DEPENDENT SULFONATE DIOXYGENASE"/>
    <property type="match status" value="1"/>
</dbReference>
<reference evidence="7 8" key="1">
    <citation type="submission" date="2017-08" db="EMBL/GenBank/DDBJ databases">
        <title>Fine stratification of microbial communities through a metagenomic profile of the photic zone.</title>
        <authorList>
            <person name="Haro-Moreno J.M."/>
            <person name="Lopez-Perez M."/>
            <person name="De La Torre J."/>
            <person name="Picazo A."/>
            <person name="Camacho A."/>
            <person name="Rodriguez-Valera F."/>
        </authorList>
    </citation>
    <scope>NUCLEOTIDE SEQUENCE [LARGE SCALE GENOMIC DNA]</scope>
    <source>
        <strain evidence="7">MED-G28</strain>
    </source>
</reference>
<dbReference type="InterPro" id="IPR042098">
    <property type="entry name" value="TauD-like_sf"/>
</dbReference>
<name>A0A2A5W7N9_9GAMM</name>
<keyword evidence="4" id="KW-0560">Oxidoreductase</keyword>
<evidence type="ECO:0000256" key="4">
    <source>
        <dbReference type="ARBA" id="ARBA00023002"/>
    </source>
</evidence>
<gene>
    <name evidence="7" type="ORF">CNF02_12240</name>
</gene>
<dbReference type="InterPro" id="IPR051323">
    <property type="entry name" value="AtsK-like"/>
</dbReference>
<evidence type="ECO:0000313" key="7">
    <source>
        <dbReference type="EMBL" id="PDH32314.1"/>
    </source>
</evidence>
<dbReference type="GO" id="GO:0000908">
    <property type="term" value="F:taurine dioxygenase activity"/>
    <property type="evidence" value="ECO:0007669"/>
    <property type="project" value="TreeGrafter"/>
</dbReference>
<sequence>MHVTPIEAPCGARVTGLDLRHELAAERISDIRQAWLQYHVLVFPDQDLDIDDLARFTLYLGNFGEDPFFNPIKEHNNIAAIRRNADEKTSLFAENWHTDWSFQPKPPIGTCLYGIKIPPKGGDTLFANQHKAYDELPAGLKHRIENLTAIHSAASGYSSTGLYSERKKQNVGRSMDIVTSDEARRTHNHPLIRPHTETGRAAIYSTAGYIEGFEELKKQESKKLLRELYSYQGSPQFIYRHVWKPNMLVVWDNRSVLHKATGGYEGYDRLLYRTTISEFD</sequence>
<evidence type="ECO:0000259" key="6">
    <source>
        <dbReference type="Pfam" id="PF02668"/>
    </source>
</evidence>